<evidence type="ECO:0000256" key="1">
    <source>
        <dbReference type="PROSITE-ProRule" id="PRU00042"/>
    </source>
</evidence>
<sequence length="2639" mass="292072">MLMINNNNHDSKNKVMEGCGDLMLMKNVENEGDDINVDTLSSGDEVDIESSFNFQLFREKNLPSTIPNSDGVPLQRYLTVRATSNDDSSSSRGSSPSLSSIKASSNVPRKDEDQLTKHNQMERQRRRQMSGMFVELRQLVIDEDTVEGDSSRDYLKDKTPKVIVLKKAKEIVLKEKKSSEDLALQASRLSLKVIENLVKLDLLHGTPKDVCCPNKQPIEKAIPIIENNCYEPKNISIVLSQICWKCRRLDVDILSSLFKAKNELREKNWRKFKSYKDKAVTKQTIASKSKPSQIIRSLSKDTAPKEVWEYNTYGEPIKKKVARNSGSTSFSERNICWYEQPKNVVIFNPDDVIKSTEGTAEYIPHNEEEGIKKRQDEKSTGTTVVKLPISNTRPVQLNQPIPVSAAQLFQLHKSPIEGVYKTIAKFKRPNGETQIIVNATNTPAQTQANNIVWFTPTTKESHVVSKPPEKTEACASPSTQDSFTSTAINEAHDSVCHLKIENVKSIALETSSKNPPSSEMNSSMSLETLSRNPPSSENISSMALETSSKSHLTSEMKISNDRTPSPDIVETSVKSLISGRPDLTNGPSVIVATKDKTTVNTELLPLVTSDRINIGSKSQAVTTTCIHGNVTSAHVTSSLVTSTHVTSTFNSIGTSDNDHSSIPNLLAFVTKNSIPLHPLNATKLHGEQLGIQNEAITKHSLPETPETSYQAPDCESTRVPPDQDIEISFPETTLTDQDTLCDLRIEKVESVAKFPHSTLSDQDEVNFTIKDVKSITNLSQRTSSPLDDSRGKDVDSSTTNRLDSSRDVKIIQVIDAMKQLSGSTRQADQYLNNSTLAAKTHPGNPVSSPSSNSAQYNAYTESFLATKDAFTSNKSSHGSLFKAIEHHSADSDSDDLLVIDDLLDEEAQTSTMQPLSSTNPDCTTQKKQGHTHKDSLNCKEQQSNVKYTNRTTQEKQGHLTHKDPLSCKDQHPPQQSAPSPSTPIHEDKERSRDEVRHQYRSATIQGVETFLKTFQKKQSQSIQQHSAANIPQTHSTEDAKTTTSDIKLTNHRTFSANALKIREAPTNQTTTTLRDSSTTTINSRPLSIHRQHSRQPNSSKTLSTLSVPLTALEPNNPATMRKTHSTIDGNRSNSPELKKRKLTNKDVQYVQKEDVKSWIVTSQPKKHQITNPANTIQHLQTGRAEANHANVSELNTTQAANTDQVANTNANNVGSVQYLQKEDVMKWISPPQQEYLQKVDPEVFSLRHVSSQPQNKSPQIQPSDDNLNGRSQINHLDDTPPIMSFEANEDCNRHTLSPTLQTVQQSESQLIHCRPRSAPPVPVYKKADILFTPISKGRHKPYHQPTNNKHTFACNVCGKLFFGFRNLQQHKQKSHNFVKCELCYECFPNIKKLKTHTNNHFRKLPPNGGKLPPNGEKLPPNGGKLPPNGEKLPPNDGKLIASGRLTNLKERSTKSTDIQSVEMRVTKDHTQTSPDRDGDAFKEPENQPTKIQKSTENADPTQRNTARNSAKQEENPAQKIEDSSNENKVVQPNQNTDPTKNITQEREKSHGGGKLRPQSQGEGELRPKSQGEGELRPKGQGGKELLTDLFACNKCGKICCDLGVLKNHERTHRKKSFKHSHKLLTKHTESTPKESRTHPVLSGTVLPINQEPAPKPQTPQVDLHEIISAKNVPLKNLNPSQSVDNTHKRTKSNKMVSTNEKKRILVSSPPTTATPMTIHRQQEDNSNGNKNISTATSTNLHKDAVEIQKLFNEGPSNGTLAAVNDRHKSMARNDGDQIALFKQQLQHISEVAQLQQTLALNMAKTSNCKDISIARGFQESALDQSCRVKKLLLSSTKLEESFRKLDEKLRKLSKKPRKLSKKTRKLNKEYQALKDDFEAKLDSCRKEIEVLQNRSSLLQRQILVQHKRLHSSSFVPTSRNLEPKEDSIEVYFDHRNVEKLKMLQKQLSIDLDASIILQKTFKNMITQPIGYRTPRKDIQSLHNEARENEQQIRQLQPTANKLKSTLKGIQRYTQQGDVDNAQLTLVRKDYIKQFISFHKQADETQQRTKYLQRKVLLLHRERNRQQEVLRKCSTLAKESGVKVSRIPIAPNKQIAPLQKCITVDGEATLKVSQNLIALNEQNPPSIPALLHKHQTASNPNAQTDVSVTEDNTSTKESDSSSHQTLAAYNILLNLSCCVNAIPTSFDTSNATASPMLSSPAAYNTAMVSSTSVRSTATTSSNSQPITSSFSIKSESEGKLTCPPDNVKRSPPMLSDQVNSSTSVATTATTTTANLSQQLSSAPNDQQPYTVSSNPLRNSTPLDAITPPVSMTLVTQPVTSLPVSKTITTSQSQMASSFAPTTPLVLTAEQLKMLTAKVTTNSTIFAPTTHAQSTPVYFKTTCPTALVTYTQPLFLSAKQIKVVPPGTTNNTIFSPLIHTQATPSATHTQPLSLTAEQLKMISSVIASSTPKNIATSNTTTIEAQSQPLLLTAKPAKLVSIATTISTTHTISSTMKTTPIDVSKPELSSVDNKTTMSTFAKSSPQKDSTSLRKRDLILKFLSETEKLQSTRGSTQESPAREEIVDNKEVAAEIATSTAVAIQQPSSIVCSSSLEVNVESGDTGLPIKESIATKQPGNLLVTVQIESNNLPTPVQIESNNLP</sequence>
<dbReference type="GO" id="GO:0046983">
    <property type="term" value="F:protein dimerization activity"/>
    <property type="evidence" value="ECO:0007669"/>
    <property type="project" value="InterPro"/>
</dbReference>
<dbReference type="Gene3D" id="4.10.280.10">
    <property type="entry name" value="Helix-loop-helix DNA-binding domain"/>
    <property type="match status" value="1"/>
</dbReference>
<feature type="compositionally biased region" description="Low complexity" evidence="3">
    <location>
        <begin position="2256"/>
        <end position="2280"/>
    </location>
</feature>
<name>A0A7M5WXY0_9CNID</name>
<keyword evidence="1" id="KW-0479">Metal-binding</keyword>
<dbReference type="SMART" id="SM00355">
    <property type="entry name" value="ZnF_C2H2"/>
    <property type="match status" value="3"/>
</dbReference>
<evidence type="ECO:0000313" key="7">
    <source>
        <dbReference type="Proteomes" id="UP000594262"/>
    </source>
</evidence>
<dbReference type="EnsemblMetazoa" id="CLYHEMT014820.1">
    <property type="protein sequence ID" value="CLYHEMP014820.1"/>
    <property type="gene ID" value="CLYHEMG014820"/>
</dbReference>
<dbReference type="PROSITE" id="PS50888">
    <property type="entry name" value="BHLH"/>
    <property type="match status" value="1"/>
</dbReference>
<feature type="compositionally biased region" description="Low complexity" evidence="3">
    <location>
        <begin position="1069"/>
        <end position="1080"/>
    </location>
</feature>
<feature type="region of interest" description="Disordered" evidence="3">
    <location>
        <begin position="2134"/>
        <end position="2161"/>
    </location>
</feature>
<reference evidence="6" key="1">
    <citation type="submission" date="2021-01" db="UniProtKB">
        <authorList>
            <consortium name="EnsemblMetazoa"/>
        </authorList>
    </citation>
    <scope>IDENTIFICATION</scope>
</reference>
<feature type="compositionally biased region" description="Polar residues" evidence="3">
    <location>
        <begin position="2507"/>
        <end position="2525"/>
    </location>
</feature>
<organism evidence="6 7">
    <name type="scientific">Clytia hemisphaerica</name>
    <dbReference type="NCBI Taxonomy" id="252671"/>
    <lineage>
        <taxon>Eukaryota</taxon>
        <taxon>Metazoa</taxon>
        <taxon>Cnidaria</taxon>
        <taxon>Hydrozoa</taxon>
        <taxon>Hydroidolina</taxon>
        <taxon>Leptothecata</taxon>
        <taxon>Obeliida</taxon>
        <taxon>Clytiidae</taxon>
        <taxon>Clytia</taxon>
    </lineage>
</organism>
<feature type="compositionally biased region" description="Polar residues" evidence="3">
    <location>
        <begin position="908"/>
        <end position="926"/>
    </location>
</feature>
<feature type="region of interest" description="Disordered" evidence="3">
    <location>
        <begin position="908"/>
        <end position="996"/>
    </location>
</feature>
<feature type="compositionally biased region" description="Low complexity" evidence="3">
    <location>
        <begin position="511"/>
        <end position="530"/>
    </location>
</feature>
<dbReference type="InterPro" id="IPR036638">
    <property type="entry name" value="HLH_DNA-bd_sf"/>
</dbReference>
<feature type="compositionally biased region" description="Polar residues" evidence="3">
    <location>
        <begin position="2135"/>
        <end position="2151"/>
    </location>
</feature>
<feature type="region of interest" description="Disordered" evidence="3">
    <location>
        <begin position="1018"/>
        <end position="1043"/>
    </location>
</feature>
<feature type="compositionally biased region" description="Low complexity" evidence="3">
    <location>
        <begin position="1404"/>
        <end position="1430"/>
    </location>
</feature>
<feature type="compositionally biased region" description="Polar residues" evidence="3">
    <location>
        <begin position="1025"/>
        <end position="1034"/>
    </location>
</feature>
<feature type="region of interest" description="Disordered" evidence="3">
    <location>
        <begin position="1675"/>
        <end position="1732"/>
    </location>
</feature>
<feature type="compositionally biased region" description="Basic and acidic residues" evidence="3">
    <location>
        <begin position="1626"/>
        <end position="1637"/>
    </location>
</feature>
<evidence type="ECO:0000313" key="6">
    <source>
        <dbReference type="EnsemblMetazoa" id="CLYHEMP014820.1"/>
    </source>
</evidence>
<feature type="compositionally biased region" description="Polar residues" evidence="3">
    <location>
        <begin position="938"/>
        <end position="951"/>
    </location>
</feature>
<feature type="compositionally biased region" description="Polar residues" evidence="3">
    <location>
        <begin position="1126"/>
        <end position="1135"/>
    </location>
</feature>
<feature type="region of interest" description="Disordered" evidence="3">
    <location>
        <begin position="2214"/>
        <end position="2303"/>
    </location>
</feature>
<feature type="region of interest" description="Disordered" evidence="3">
    <location>
        <begin position="462"/>
        <end position="481"/>
    </location>
</feature>
<feature type="compositionally biased region" description="Polar residues" evidence="3">
    <location>
        <begin position="1486"/>
        <end position="1509"/>
    </location>
</feature>
<keyword evidence="7" id="KW-1185">Reference proteome</keyword>
<keyword evidence="2" id="KW-0175">Coiled coil</keyword>
<feature type="compositionally biased region" description="Polar residues" evidence="3">
    <location>
        <begin position="1526"/>
        <end position="1542"/>
    </location>
</feature>
<dbReference type="Pfam" id="PF00010">
    <property type="entry name" value="HLH"/>
    <property type="match status" value="1"/>
</dbReference>
<feature type="region of interest" description="Disordered" evidence="3">
    <location>
        <begin position="2500"/>
        <end position="2525"/>
    </location>
</feature>
<feature type="compositionally biased region" description="Basic residues" evidence="3">
    <location>
        <begin position="1616"/>
        <end position="1625"/>
    </location>
</feature>
<evidence type="ECO:0000259" key="4">
    <source>
        <dbReference type="PROSITE" id="PS50157"/>
    </source>
</evidence>
<feature type="compositionally biased region" description="Basic and acidic residues" evidence="3">
    <location>
        <begin position="984"/>
        <end position="996"/>
    </location>
</feature>
<feature type="compositionally biased region" description="Polar residues" evidence="3">
    <location>
        <begin position="2281"/>
        <end position="2300"/>
    </location>
</feature>
<feature type="region of interest" description="Disordered" evidence="3">
    <location>
        <begin position="1069"/>
        <end position="1143"/>
    </location>
</feature>
<feature type="compositionally biased region" description="Basic and acidic residues" evidence="3">
    <location>
        <begin position="1464"/>
        <end position="1485"/>
    </location>
</feature>
<dbReference type="PROSITE" id="PS50157">
    <property type="entry name" value="ZINC_FINGER_C2H2_2"/>
    <property type="match status" value="3"/>
</dbReference>
<feature type="compositionally biased region" description="Polar residues" evidence="3">
    <location>
        <begin position="2223"/>
        <end position="2232"/>
    </location>
</feature>
<feature type="compositionally biased region" description="Polar residues" evidence="3">
    <location>
        <begin position="531"/>
        <end position="551"/>
    </location>
</feature>
<feature type="region of interest" description="Disordered" evidence="3">
    <location>
        <begin position="510"/>
        <end position="567"/>
    </location>
</feature>
<evidence type="ECO:0000256" key="2">
    <source>
        <dbReference type="SAM" id="Coils"/>
    </source>
</evidence>
<evidence type="ECO:0000259" key="5">
    <source>
        <dbReference type="PROSITE" id="PS50888"/>
    </source>
</evidence>
<feature type="region of interest" description="Disordered" evidence="3">
    <location>
        <begin position="1248"/>
        <end position="1284"/>
    </location>
</feature>
<accession>A0A7M5WXY0</accession>
<feature type="domain" description="C2H2-type" evidence="4">
    <location>
        <begin position="1352"/>
        <end position="1380"/>
    </location>
</feature>
<keyword evidence="1" id="KW-0863">Zinc-finger</keyword>
<dbReference type="SUPFAM" id="SSF47459">
    <property type="entry name" value="HLH, helix-loop-helix DNA-binding domain"/>
    <property type="match status" value="1"/>
</dbReference>
<dbReference type="InterPro" id="IPR011598">
    <property type="entry name" value="bHLH_dom"/>
</dbReference>
<feature type="region of interest" description="Disordered" evidence="3">
    <location>
        <begin position="778"/>
        <end position="801"/>
    </location>
</feature>
<feature type="compositionally biased region" description="Polar residues" evidence="3">
    <location>
        <begin position="1094"/>
        <end position="1107"/>
    </location>
</feature>
<feature type="domain" description="BHLH" evidence="5">
    <location>
        <begin position="113"/>
        <end position="175"/>
    </location>
</feature>
<feature type="compositionally biased region" description="Basic and acidic residues" evidence="3">
    <location>
        <begin position="462"/>
        <end position="472"/>
    </location>
</feature>
<feature type="region of interest" description="Disordered" evidence="3">
    <location>
        <begin position="82"/>
        <end position="128"/>
    </location>
</feature>
<feature type="coiled-coil region" evidence="2">
    <location>
        <begin position="1835"/>
        <end position="1901"/>
    </location>
</feature>
<dbReference type="SMART" id="SM00353">
    <property type="entry name" value="HLH"/>
    <property type="match status" value="1"/>
</dbReference>
<feature type="compositionally biased region" description="Low complexity" evidence="3">
    <location>
        <begin position="85"/>
        <end position="105"/>
    </location>
</feature>
<feature type="compositionally biased region" description="Basic and acidic residues" evidence="3">
    <location>
        <begin position="1510"/>
        <end position="1522"/>
    </location>
</feature>
<evidence type="ECO:0000256" key="3">
    <source>
        <dbReference type="SAM" id="MobiDB-lite"/>
    </source>
</evidence>
<feature type="compositionally biased region" description="Basic and acidic residues" evidence="3">
    <location>
        <begin position="952"/>
        <end position="971"/>
    </location>
</feature>
<dbReference type="PROSITE" id="PS00028">
    <property type="entry name" value="ZINC_FINGER_C2H2_1"/>
    <property type="match status" value="3"/>
</dbReference>
<feature type="compositionally biased region" description="Basic and acidic residues" evidence="3">
    <location>
        <begin position="108"/>
        <end position="123"/>
    </location>
</feature>
<feature type="compositionally biased region" description="Low complexity" evidence="3">
    <location>
        <begin position="972"/>
        <end position="983"/>
    </location>
</feature>
<feature type="domain" description="C2H2-type" evidence="4">
    <location>
        <begin position="1378"/>
        <end position="1405"/>
    </location>
</feature>
<dbReference type="Proteomes" id="UP000594262">
    <property type="component" value="Unplaced"/>
</dbReference>
<feature type="region of interest" description="Disordered" evidence="3">
    <location>
        <begin position="1397"/>
        <end position="1580"/>
    </location>
</feature>
<proteinExistence type="predicted"/>
<dbReference type="InterPro" id="IPR013087">
    <property type="entry name" value="Znf_C2H2_type"/>
</dbReference>
<feature type="compositionally biased region" description="Polar residues" evidence="3">
    <location>
        <begin position="1248"/>
        <end position="1274"/>
    </location>
</feature>
<feature type="region of interest" description="Disordered" evidence="3">
    <location>
        <begin position="1616"/>
        <end position="1639"/>
    </location>
</feature>
<feature type="domain" description="C2H2-type" evidence="4">
    <location>
        <begin position="1590"/>
        <end position="1617"/>
    </location>
</feature>
<protein>
    <submittedName>
        <fullName evidence="6">Uncharacterized protein</fullName>
    </submittedName>
</protein>
<feature type="compositionally biased region" description="Basic and acidic residues" evidence="3">
    <location>
        <begin position="1563"/>
        <end position="1577"/>
    </location>
</feature>
<keyword evidence="1" id="KW-0862">Zinc</keyword>
<dbReference type="GO" id="GO:0008270">
    <property type="term" value="F:zinc ion binding"/>
    <property type="evidence" value="ECO:0007669"/>
    <property type="project" value="UniProtKB-KW"/>
</dbReference>